<accession>A0A1J1I331</accession>
<gene>
    <name evidence="1" type="ORF">CLUMA_CG008193</name>
</gene>
<evidence type="ECO:0000313" key="2">
    <source>
        <dbReference type="Proteomes" id="UP000183832"/>
    </source>
</evidence>
<protein>
    <submittedName>
        <fullName evidence="1">CLUMA_CG008193, isoform A</fullName>
    </submittedName>
</protein>
<organism evidence="1 2">
    <name type="scientific">Clunio marinus</name>
    <dbReference type="NCBI Taxonomy" id="568069"/>
    <lineage>
        <taxon>Eukaryota</taxon>
        <taxon>Metazoa</taxon>
        <taxon>Ecdysozoa</taxon>
        <taxon>Arthropoda</taxon>
        <taxon>Hexapoda</taxon>
        <taxon>Insecta</taxon>
        <taxon>Pterygota</taxon>
        <taxon>Neoptera</taxon>
        <taxon>Endopterygota</taxon>
        <taxon>Diptera</taxon>
        <taxon>Nematocera</taxon>
        <taxon>Chironomoidea</taxon>
        <taxon>Chironomidae</taxon>
        <taxon>Clunio</taxon>
    </lineage>
</organism>
<reference evidence="1 2" key="1">
    <citation type="submission" date="2015-04" db="EMBL/GenBank/DDBJ databases">
        <authorList>
            <person name="Syromyatnikov M.Y."/>
            <person name="Popov V.N."/>
        </authorList>
    </citation>
    <scope>NUCLEOTIDE SEQUENCE [LARGE SCALE GENOMIC DNA]</scope>
</reference>
<sequence length="92" mass="10809">MFSIQQFYCMKFRSSNNVDVIIETLLVIPLKGKLKGMFSFQSKFETQNWKFCFIQHAKVMKQKAKMIVECHLNTRHKTPSVLPQENQITPKA</sequence>
<dbReference type="Proteomes" id="UP000183832">
    <property type="component" value="Unassembled WGS sequence"/>
</dbReference>
<keyword evidence="2" id="KW-1185">Reference proteome</keyword>
<dbReference type="AlphaFoldDB" id="A0A1J1I331"/>
<proteinExistence type="predicted"/>
<name>A0A1J1I331_9DIPT</name>
<dbReference type="EMBL" id="CVRI01000039">
    <property type="protein sequence ID" value="CRK94693.1"/>
    <property type="molecule type" value="Genomic_DNA"/>
</dbReference>
<evidence type="ECO:0000313" key="1">
    <source>
        <dbReference type="EMBL" id="CRK94693.1"/>
    </source>
</evidence>